<gene>
    <name evidence="1" type="ORF">PV328_001199</name>
</gene>
<evidence type="ECO:0000313" key="2">
    <source>
        <dbReference type="Proteomes" id="UP001168990"/>
    </source>
</evidence>
<name>A0AA39FWF8_9HYME</name>
<reference evidence="1" key="1">
    <citation type="journal article" date="2023" name="bioRxiv">
        <title>Scaffold-level genome assemblies of two parasitoid biocontrol wasps reveal the parthenogenesis mechanism and an associated novel virus.</title>
        <authorList>
            <person name="Inwood S."/>
            <person name="Skelly J."/>
            <person name="Guhlin J."/>
            <person name="Harrop T."/>
            <person name="Goldson S."/>
            <person name="Dearden P."/>
        </authorList>
    </citation>
    <scope>NUCLEOTIDE SEQUENCE</scope>
    <source>
        <strain evidence="1">Irish</strain>
        <tissue evidence="1">Whole body</tissue>
    </source>
</reference>
<reference evidence="1" key="2">
    <citation type="submission" date="2023-03" db="EMBL/GenBank/DDBJ databases">
        <authorList>
            <person name="Inwood S.N."/>
            <person name="Skelly J.G."/>
            <person name="Guhlin J."/>
            <person name="Harrop T.W.R."/>
            <person name="Goldson S.G."/>
            <person name="Dearden P.K."/>
        </authorList>
    </citation>
    <scope>NUCLEOTIDE SEQUENCE</scope>
    <source>
        <strain evidence="1">Irish</strain>
        <tissue evidence="1">Whole body</tissue>
    </source>
</reference>
<organism evidence="1 2">
    <name type="scientific">Microctonus aethiopoides</name>
    <dbReference type="NCBI Taxonomy" id="144406"/>
    <lineage>
        <taxon>Eukaryota</taxon>
        <taxon>Metazoa</taxon>
        <taxon>Ecdysozoa</taxon>
        <taxon>Arthropoda</taxon>
        <taxon>Hexapoda</taxon>
        <taxon>Insecta</taxon>
        <taxon>Pterygota</taxon>
        <taxon>Neoptera</taxon>
        <taxon>Endopterygota</taxon>
        <taxon>Hymenoptera</taxon>
        <taxon>Apocrita</taxon>
        <taxon>Ichneumonoidea</taxon>
        <taxon>Braconidae</taxon>
        <taxon>Euphorinae</taxon>
        <taxon>Microctonus</taxon>
    </lineage>
</organism>
<evidence type="ECO:0000313" key="1">
    <source>
        <dbReference type="EMBL" id="KAK0177120.1"/>
    </source>
</evidence>
<keyword evidence="2" id="KW-1185">Reference proteome</keyword>
<dbReference type="EMBL" id="JAQQBS010000001">
    <property type="protein sequence ID" value="KAK0177120.1"/>
    <property type="molecule type" value="Genomic_DNA"/>
</dbReference>
<accession>A0AA39FWF8</accession>
<protein>
    <submittedName>
        <fullName evidence="1">Uncharacterized protein</fullName>
    </submittedName>
</protein>
<dbReference type="AlphaFoldDB" id="A0AA39FWF8"/>
<proteinExistence type="predicted"/>
<sequence length="91" mass="10540">MPKTNAEYCRDYRKNKRENKIKKTAKSATERVREFRARRNALLNVENDTSNSHNDDFTVQNSESDHNDIAMNISNVQGDALIENNLKKSLI</sequence>
<comment type="caution">
    <text evidence="1">The sequence shown here is derived from an EMBL/GenBank/DDBJ whole genome shotgun (WGS) entry which is preliminary data.</text>
</comment>
<dbReference type="Proteomes" id="UP001168990">
    <property type="component" value="Unassembled WGS sequence"/>
</dbReference>